<dbReference type="Gene3D" id="1.10.1070.20">
    <property type="match status" value="1"/>
</dbReference>
<proteinExistence type="predicted"/>
<keyword evidence="1" id="KW-0808">Transferase</keyword>
<comment type="caution">
    <text evidence="4">The sequence shown here is derived from an EMBL/GenBank/DDBJ whole genome shotgun (WGS) entry which is preliminary data.</text>
</comment>
<dbReference type="RefSeq" id="WP_250912922.1">
    <property type="nucleotide sequence ID" value="NZ_JAMXLX010000006.1"/>
</dbReference>
<organism evidence="4 5">
    <name type="scientific">Ciceribacter sichuanensis</name>
    <dbReference type="NCBI Taxonomy" id="2949647"/>
    <lineage>
        <taxon>Bacteria</taxon>
        <taxon>Pseudomonadati</taxon>
        <taxon>Pseudomonadota</taxon>
        <taxon>Alphaproteobacteria</taxon>
        <taxon>Hyphomicrobiales</taxon>
        <taxon>Rhizobiaceae</taxon>
        <taxon>Ciceribacter</taxon>
    </lineage>
</organism>
<dbReference type="AlphaFoldDB" id="A0AAJ1F994"/>
<name>A0AAJ1F994_9HYPH</name>
<sequence length="290" mass="32954">MTLFPVFDVQNEIDVIEYLGTKEKFWLNFDGRLQLLKFGREGTGENWAEKVACEICALLGLPHAHYEFATYQGKLGVLSPKMNPDGSRLILGNELINSVEKKLDGTSFYKYRGHTVSRVTAVLQRFTDDPDEALRCFVGYLMLDAWIGNGDRHNENWGLVLDPQKRTITLAPTFDHASSLGRELSDAVRAERMVTKDKRFDVRAYAEKTRSGLYMDQTDRRPLSTIDAFRLAGLAGKRHEQFWLSRLSKVDPSDLSNIFDRIPAELISTEAASFALNMLEINRQKLLGQT</sequence>
<dbReference type="EMBL" id="JAMXLX010000006">
    <property type="protein sequence ID" value="MCO5958883.1"/>
    <property type="molecule type" value="Genomic_DNA"/>
</dbReference>
<dbReference type="InterPro" id="IPR012893">
    <property type="entry name" value="HipA-like_C"/>
</dbReference>
<protein>
    <submittedName>
        <fullName evidence="4">HipA domain-containing protein</fullName>
    </submittedName>
</protein>
<dbReference type="Pfam" id="PF07804">
    <property type="entry name" value="HipA_C"/>
    <property type="match status" value="1"/>
</dbReference>
<feature type="domain" description="HipA-like C-terminal" evidence="3">
    <location>
        <begin position="20"/>
        <end position="190"/>
    </location>
</feature>
<evidence type="ECO:0000313" key="5">
    <source>
        <dbReference type="Proteomes" id="UP001155380"/>
    </source>
</evidence>
<dbReference type="Proteomes" id="UP001155380">
    <property type="component" value="Unassembled WGS sequence"/>
</dbReference>
<evidence type="ECO:0000256" key="1">
    <source>
        <dbReference type="ARBA" id="ARBA00022679"/>
    </source>
</evidence>
<evidence type="ECO:0000313" key="4">
    <source>
        <dbReference type="EMBL" id="MCO5958883.1"/>
    </source>
</evidence>
<evidence type="ECO:0000256" key="2">
    <source>
        <dbReference type="ARBA" id="ARBA00022777"/>
    </source>
</evidence>
<accession>A0AAJ1F994</accession>
<dbReference type="GO" id="GO:0016301">
    <property type="term" value="F:kinase activity"/>
    <property type="evidence" value="ECO:0007669"/>
    <property type="project" value="UniProtKB-KW"/>
</dbReference>
<gene>
    <name evidence="4" type="ORF">NBH21_19050</name>
</gene>
<keyword evidence="2" id="KW-0418">Kinase</keyword>
<reference evidence="4" key="1">
    <citation type="submission" date="2022-06" db="EMBL/GenBank/DDBJ databases">
        <authorList>
            <person name="Sun Q."/>
        </authorList>
    </citation>
    <scope>NUCLEOTIDE SEQUENCE</scope>
    <source>
        <strain evidence="4">S101</strain>
    </source>
</reference>
<evidence type="ECO:0000259" key="3">
    <source>
        <dbReference type="Pfam" id="PF07804"/>
    </source>
</evidence>